<proteinExistence type="predicted"/>
<organism evidence="1">
    <name type="scientific">Rhizophora mucronata</name>
    <name type="common">Asiatic mangrove</name>
    <dbReference type="NCBI Taxonomy" id="61149"/>
    <lineage>
        <taxon>Eukaryota</taxon>
        <taxon>Viridiplantae</taxon>
        <taxon>Streptophyta</taxon>
        <taxon>Embryophyta</taxon>
        <taxon>Tracheophyta</taxon>
        <taxon>Spermatophyta</taxon>
        <taxon>Magnoliopsida</taxon>
        <taxon>eudicotyledons</taxon>
        <taxon>Gunneridae</taxon>
        <taxon>Pentapetalae</taxon>
        <taxon>rosids</taxon>
        <taxon>fabids</taxon>
        <taxon>Malpighiales</taxon>
        <taxon>Rhizophoraceae</taxon>
        <taxon>Rhizophora</taxon>
    </lineage>
</organism>
<dbReference type="EMBL" id="GGEC01093515">
    <property type="protein sequence ID" value="MBX73999.1"/>
    <property type="molecule type" value="Transcribed_RNA"/>
</dbReference>
<dbReference type="AlphaFoldDB" id="A0A2P2R401"/>
<evidence type="ECO:0000313" key="1">
    <source>
        <dbReference type="EMBL" id="MBX73999.1"/>
    </source>
</evidence>
<accession>A0A2P2R401</accession>
<reference evidence="1" key="1">
    <citation type="submission" date="2018-02" db="EMBL/GenBank/DDBJ databases">
        <title>Rhizophora mucronata_Transcriptome.</title>
        <authorList>
            <person name="Meera S.P."/>
            <person name="Sreeshan A."/>
            <person name="Augustine A."/>
        </authorList>
    </citation>
    <scope>NUCLEOTIDE SEQUENCE</scope>
    <source>
        <tissue evidence="1">Leaf</tissue>
    </source>
</reference>
<protein>
    <submittedName>
        <fullName evidence="1">Uncharacterized protein</fullName>
    </submittedName>
</protein>
<name>A0A2P2R401_RHIMU</name>
<sequence length="29" mass="3272">MQSMPRLKHACSDPNYNSNVFTTMLNSAL</sequence>